<dbReference type="InterPro" id="IPR036322">
    <property type="entry name" value="WD40_repeat_dom_sf"/>
</dbReference>
<feature type="non-terminal residue" evidence="3">
    <location>
        <position position="891"/>
    </location>
</feature>
<dbReference type="InterPro" id="IPR001680">
    <property type="entry name" value="WD40_rpt"/>
</dbReference>
<gene>
    <name evidence="3" type="ORF">SCHCODRAFT_108153</name>
</gene>
<accession>D8Q170</accession>
<dbReference type="SMART" id="SM00320">
    <property type="entry name" value="WD40"/>
    <property type="match status" value="3"/>
</dbReference>
<dbReference type="RefSeq" id="XP_003032787.1">
    <property type="nucleotide sequence ID" value="XM_003032741.1"/>
</dbReference>
<organism evidence="4">
    <name type="scientific">Schizophyllum commune (strain H4-8 / FGSC 9210)</name>
    <name type="common">Split gill fungus</name>
    <dbReference type="NCBI Taxonomy" id="578458"/>
    <lineage>
        <taxon>Eukaryota</taxon>
        <taxon>Fungi</taxon>
        <taxon>Dikarya</taxon>
        <taxon>Basidiomycota</taxon>
        <taxon>Agaricomycotina</taxon>
        <taxon>Agaricomycetes</taxon>
        <taxon>Agaricomycetidae</taxon>
        <taxon>Agaricales</taxon>
        <taxon>Schizophyllaceae</taxon>
        <taxon>Schizophyllum</taxon>
    </lineage>
</organism>
<keyword evidence="1" id="KW-0853">WD repeat</keyword>
<dbReference type="OrthoDB" id="10248252at2759"/>
<dbReference type="KEGG" id="scm:SCHCO_02572699"/>
<protein>
    <submittedName>
        <fullName evidence="3">Uncharacterized protein</fullName>
    </submittedName>
</protein>
<name>D8Q170_SCHCM</name>
<dbReference type="eggNOG" id="ENOG502SNZ7">
    <property type="taxonomic scope" value="Eukaryota"/>
</dbReference>
<feature type="compositionally biased region" description="Low complexity" evidence="2">
    <location>
        <begin position="505"/>
        <end position="524"/>
    </location>
</feature>
<feature type="region of interest" description="Disordered" evidence="2">
    <location>
        <begin position="94"/>
        <end position="278"/>
    </location>
</feature>
<feature type="compositionally biased region" description="Low complexity" evidence="2">
    <location>
        <begin position="172"/>
        <end position="183"/>
    </location>
</feature>
<feature type="compositionally biased region" description="Basic residues" evidence="2">
    <location>
        <begin position="161"/>
        <end position="171"/>
    </location>
</feature>
<evidence type="ECO:0000256" key="2">
    <source>
        <dbReference type="SAM" id="MobiDB-lite"/>
    </source>
</evidence>
<dbReference type="SUPFAM" id="SSF50978">
    <property type="entry name" value="WD40 repeat-like"/>
    <property type="match status" value="1"/>
</dbReference>
<dbReference type="Gene3D" id="2.130.10.10">
    <property type="entry name" value="YVTN repeat-like/Quinoprotein amine dehydrogenase"/>
    <property type="match status" value="1"/>
</dbReference>
<reference evidence="3 4" key="1">
    <citation type="journal article" date="2010" name="Nat. Biotechnol.">
        <title>Genome sequence of the model mushroom Schizophyllum commune.</title>
        <authorList>
            <person name="Ohm R.A."/>
            <person name="de Jong J.F."/>
            <person name="Lugones L.G."/>
            <person name="Aerts A."/>
            <person name="Kothe E."/>
            <person name="Stajich J.E."/>
            <person name="de Vries R.P."/>
            <person name="Record E."/>
            <person name="Levasseur A."/>
            <person name="Baker S.E."/>
            <person name="Bartholomew K.A."/>
            <person name="Coutinho P.M."/>
            <person name="Erdmann S."/>
            <person name="Fowler T.J."/>
            <person name="Gathman A.C."/>
            <person name="Lombard V."/>
            <person name="Henrissat B."/>
            <person name="Knabe N."/>
            <person name="Kuees U."/>
            <person name="Lilly W.W."/>
            <person name="Lindquist E."/>
            <person name="Lucas S."/>
            <person name="Magnuson J.K."/>
            <person name="Piumi F."/>
            <person name="Raudaskoski M."/>
            <person name="Salamov A."/>
            <person name="Schmutz J."/>
            <person name="Schwarze F.W.M.R."/>
            <person name="vanKuyk P.A."/>
            <person name="Horton J.S."/>
            <person name="Grigoriev I.V."/>
            <person name="Woesten H.A.B."/>
        </authorList>
    </citation>
    <scope>NUCLEOTIDE SEQUENCE [LARGE SCALE GENOMIC DNA]</scope>
    <source>
        <strain evidence="4">H4-8 / FGSC 9210</strain>
    </source>
</reference>
<dbReference type="EMBL" id="GL377305">
    <property type="protein sequence ID" value="EFI97884.1"/>
    <property type="molecule type" value="Genomic_DNA"/>
</dbReference>
<dbReference type="GeneID" id="9590836"/>
<feature type="repeat" description="WD" evidence="1">
    <location>
        <begin position="792"/>
        <end position="825"/>
    </location>
</feature>
<sequence length="891" mass="98620">MSLHDRTNVPIIIDLDEIPDGSTEDAAIDIEALHIADQFTHLTSAEKELRRQDLIREHHKRFARRGQADGAMNPGRAPNDAIVISDSDEEDLQAVEMPNPGQGPPPTDDENSDSDIVMLSDSRNTALGHNRLNLKRPASSEPLRGGSIPMPRPPPSVSKASARHAPQKQRPSRSPSTSRQGQPVAGPSRPRNLPTTLYDNRDQQAGSGKKRKRGDSDLTSAQRGAICVADTSDNDDDQPPIPMPQAERARPSTSSRRTAGDPPEQYNISRGPDFNERTDESHFLPAEALRHIVTNPRMPSYETQSFDWDFISIARNRSRKKPPKECFADRFGLDDLRLTEFFHEAPGDINKIIQQGEFAAYCSFVDGGLPDNVEETGISAYNQDRNGSLVFLRRNQFFPRVMPDEHDMLPGHFSFQETNQPKQYTVSDIAFIPVNDHGTSDEGTLPVLISAGFDNEVVCWEPYEEEEEAVPDAATESTPQEMIVEEERVSGDEENGQSHAEPEVQEVQEVQLQQQQEQQGEQGVNSGDEPQESPLSVIEDRRRKRRSKYYEHHTLCSDYEKPPQILSFRPGTSNVLAVGTEHLDIIDLDSAGLIDAYEIAEPRSGHAVSAIVWGKGPSKDYIFASTEPPIPSDDREPPPIGFHKGIEVRTGRRFELITAGTHDSGAGDALAVSDEGELPLVLHSPLLTIPLGDRLAIAARCPTGHILQILDIRNPQKGRRSVERIALPPFDFGAVNWRKGLENDVNDMSYAPGASHLLALARSDNVALIYDLRNTRWPLHTLRHVGDRAPHVKGYFHGVTQLQWVSHKRLGLVTAGADGCVRLWDPSISSEDDPQRNGTIIAEVDADITAFSLGKRGTKEHTLMVGDSRGRVHIYNQAYRGPVADLTAISA</sequence>
<dbReference type="VEuPathDB" id="FungiDB:SCHCODRAFT_02572699"/>
<dbReference type="HOGENOM" id="CLU_324189_0_0_1"/>
<feature type="compositionally biased region" description="Polar residues" evidence="2">
    <location>
        <begin position="193"/>
        <end position="206"/>
    </location>
</feature>
<evidence type="ECO:0000313" key="4">
    <source>
        <dbReference type="Proteomes" id="UP000007431"/>
    </source>
</evidence>
<evidence type="ECO:0000313" key="3">
    <source>
        <dbReference type="EMBL" id="EFI97884.1"/>
    </source>
</evidence>
<evidence type="ECO:0000256" key="1">
    <source>
        <dbReference type="PROSITE-ProRule" id="PRU00221"/>
    </source>
</evidence>
<dbReference type="AlphaFoldDB" id="D8Q170"/>
<dbReference type="InterPro" id="IPR015943">
    <property type="entry name" value="WD40/YVTN_repeat-like_dom_sf"/>
</dbReference>
<keyword evidence="4" id="KW-1185">Reference proteome</keyword>
<proteinExistence type="predicted"/>
<dbReference type="PROSITE" id="PS50082">
    <property type="entry name" value="WD_REPEATS_2"/>
    <property type="match status" value="1"/>
</dbReference>
<dbReference type="Proteomes" id="UP000007431">
    <property type="component" value="Unassembled WGS sequence"/>
</dbReference>
<feature type="region of interest" description="Disordered" evidence="2">
    <location>
        <begin position="486"/>
        <end position="543"/>
    </location>
</feature>
<dbReference type="InParanoid" id="D8Q170"/>